<evidence type="ECO:0000313" key="2">
    <source>
        <dbReference type="Proteomes" id="UP000019148"/>
    </source>
</evidence>
<dbReference type="Proteomes" id="UP000019148">
    <property type="component" value="Unassembled WGS sequence"/>
</dbReference>
<accession>W6TFM4</accession>
<comment type="caution">
    <text evidence="1">The sequence shown here is derived from an EMBL/GenBank/DDBJ whole genome shotgun (WGS) entry which is preliminary data.</text>
</comment>
<dbReference type="AlphaFoldDB" id="W6TFM4"/>
<dbReference type="PATRIC" id="fig|1432657.3.peg.1460"/>
<sequence>MVNQKLNRYFGLDMRFNSLILLSETDKIEHDIKLLELFEKYKGAIEVMKNCQKSQLSF</sequence>
<organism evidence="1 2">
    <name type="scientific">Borrelia duttonii CR2A</name>
    <dbReference type="NCBI Taxonomy" id="1432657"/>
    <lineage>
        <taxon>Bacteria</taxon>
        <taxon>Pseudomonadati</taxon>
        <taxon>Spirochaetota</taxon>
        <taxon>Spirochaetia</taxon>
        <taxon>Spirochaetales</taxon>
        <taxon>Borreliaceae</taxon>
        <taxon>Borrelia</taxon>
    </lineage>
</organism>
<protein>
    <submittedName>
        <fullName evidence="1">Uncharacterized protein</fullName>
    </submittedName>
</protein>
<reference evidence="1 2" key="1">
    <citation type="submission" date="2013-12" db="EMBL/GenBank/DDBJ databases">
        <title>Comparative genomics of relapsing fever spirochetes.</title>
        <authorList>
            <person name="Schwan T.G."/>
            <person name="Raffel S.J."/>
            <person name="Porcella S.F."/>
        </authorList>
    </citation>
    <scope>NUCLEOTIDE SEQUENCE [LARGE SCALE GENOMIC DNA]</scope>
    <source>
        <strain evidence="1 2">CR2A</strain>
    </source>
</reference>
<evidence type="ECO:0000313" key="1">
    <source>
        <dbReference type="EMBL" id="ETZ17572.1"/>
    </source>
</evidence>
<proteinExistence type="predicted"/>
<gene>
    <name evidence="1" type="ORF">BDCR2A_01515</name>
</gene>
<dbReference type="EMBL" id="AZIT01000031">
    <property type="protein sequence ID" value="ETZ17572.1"/>
    <property type="molecule type" value="Genomic_DNA"/>
</dbReference>
<name>W6TFM4_9SPIR</name>